<comment type="cofactor">
    <cofactor evidence="9">
        <name>Mg(2+)</name>
        <dbReference type="ChEBI" id="CHEBI:18420"/>
    </cofactor>
    <text evidence="9">Binds 1 Mg(2+) ion per subunit.</text>
</comment>
<comment type="function">
    <text evidence="11">Plays an important role in the de novo pathway of purine nucleotide biosynthesis.</text>
</comment>
<evidence type="ECO:0000313" key="13">
    <source>
        <dbReference type="Proteomes" id="UP001447188"/>
    </source>
</evidence>
<feature type="binding site" evidence="9">
    <location>
        <position position="235"/>
    </location>
    <ligand>
        <name>IMP</name>
        <dbReference type="ChEBI" id="CHEBI:58053"/>
    </ligand>
</feature>
<evidence type="ECO:0000256" key="7">
    <source>
        <dbReference type="ARBA" id="ARBA00022842"/>
    </source>
</evidence>
<dbReference type="Gene3D" id="3.40.440.10">
    <property type="entry name" value="Adenylosuccinate Synthetase, subunit A, domain 1"/>
    <property type="match status" value="1"/>
</dbReference>
<keyword evidence="3 9" id="KW-0436">Ligase</keyword>
<keyword evidence="5 9" id="KW-0547">Nucleotide-binding</keyword>
<keyword evidence="7 9" id="KW-0460">Magnesium</keyword>
<reference evidence="12 13" key="1">
    <citation type="submission" date="2024-02" db="EMBL/GenBank/DDBJ databases">
        <title>Discinaceae phylogenomics.</title>
        <authorList>
            <person name="Dirks A.C."/>
            <person name="James T.Y."/>
        </authorList>
    </citation>
    <scope>NUCLEOTIDE SEQUENCE [LARGE SCALE GENOMIC DNA]</scope>
    <source>
        <strain evidence="12 13">ACD0624</strain>
    </source>
</reference>
<dbReference type="InterPro" id="IPR027417">
    <property type="entry name" value="P-loop_NTPase"/>
</dbReference>
<keyword evidence="6 9" id="KW-0658">Purine biosynthesis</keyword>
<dbReference type="NCBIfam" id="TIGR00184">
    <property type="entry name" value="purA"/>
    <property type="match status" value="1"/>
</dbReference>
<dbReference type="PANTHER" id="PTHR11846:SF0">
    <property type="entry name" value="ADENYLOSUCCINATE SYNTHETASE"/>
    <property type="match status" value="1"/>
</dbReference>
<dbReference type="InterPro" id="IPR042109">
    <property type="entry name" value="Adenylosuccinate_synth_dom1"/>
</dbReference>
<dbReference type="Gene3D" id="3.90.170.10">
    <property type="entry name" value="Adenylosuccinate Synthetase, subunit A, domain 3"/>
    <property type="match status" value="1"/>
</dbReference>
<dbReference type="HAMAP" id="MF_00011">
    <property type="entry name" value="Adenylosucc_synth"/>
    <property type="match status" value="1"/>
</dbReference>
<feature type="active site" description="Proton donor" evidence="9">
    <location>
        <position position="40"/>
    </location>
</feature>
<dbReference type="Gene3D" id="1.10.300.10">
    <property type="entry name" value="Adenylosuccinate Synthetase, subunit A, domain 2"/>
    <property type="match status" value="1"/>
</dbReference>
<evidence type="ECO:0000256" key="9">
    <source>
        <dbReference type="HAMAP-Rule" id="MF_03125"/>
    </source>
</evidence>
<feature type="binding site" evidence="9">
    <location>
        <position position="128"/>
    </location>
    <ligand>
        <name>IMP</name>
        <dbReference type="ChEBI" id="CHEBI:58053"/>
    </ligand>
</feature>
<dbReference type="GO" id="GO:0004019">
    <property type="term" value="F:adenylosuccinate synthase activity"/>
    <property type="evidence" value="ECO:0007669"/>
    <property type="project" value="UniProtKB-EC"/>
</dbReference>
<dbReference type="Proteomes" id="UP001447188">
    <property type="component" value="Unassembled WGS sequence"/>
</dbReference>
<feature type="binding site" evidence="9">
    <location>
        <begin position="327"/>
        <end position="329"/>
    </location>
    <ligand>
        <name>GTP</name>
        <dbReference type="ChEBI" id="CHEBI:37565"/>
    </ligand>
</feature>
<feature type="binding site" evidence="9">
    <location>
        <begin position="409"/>
        <end position="411"/>
    </location>
    <ligand>
        <name>GTP</name>
        <dbReference type="ChEBI" id="CHEBI:37565"/>
    </ligand>
</feature>
<evidence type="ECO:0000256" key="1">
    <source>
        <dbReference type="ARBA" id="ARBA00003779"/>
    </source>
</evidence>
<feature type="binding site" evidence="9">
    <location>
        <position position="39"/>
    </location>
    <ligand>
        <name>Mg(2+)</name>
        <dbReference type="ChEBI" id="CHEBI:18420"/>
    </ligand>
</feature>
<gene>
    <name evidence="12" type="primary">ADE12</name>
    <name evidence="12" type="ORF">Q9L58_007839</name>
</gene>
<feature type="binding site" evidence="9">
    <location>
        <position position="299"/>
    </location>
    <ligand>
        <name>IMP</name>
        <dbReference type="ChEBI" id="CHEBI:58053"/>
    </ligand>
</feature>
<evidence type="ECO:0000313" key="12">
    <source>
        <dbReference type="EMBL" id="KAL0633229.1"/>
    </source>
</evidence>
<dbReference type="InterPro" id="IPR001114">
    <property type="entry name" value="Adenylosuccinate_synthetase"/>
</dbReference>
<protein>
    <recommendedName>
        <fullName evidence="9 11">Adenylosuccinate synthetase</fullName>
        <shortName evidence="9">AMPSase</shortName>
        <shortName evidence="9">AdSS</shortName>
        <ecNumber evidence="9 11">6.3.4.4</ecNumber>
    </recommendedName>
    <alternativeName>
        <fullName evidence="9">IMP--aspartate ligase</fullName>
    </alternativeName>
</protein>
<feature type="binding site" evidence="9">
    <location>
        <position position="220"/>
    </location>
    <ligand>
        <name>IMP</name>
        <dbReference type="ChEBI" id="CHEBI:58053"/>
    </ligand>
</feature>
<dbReference type="PROSITE" id="PS01266">
    <property type="entry name" value="ADENYLOSUCCIN_SYN_1"/>
    <property type="match status" value="1"/>
</dbReference>
<keyword evidence="13" id="KW-1185">Reference proteome</keyword>
<evidence type="ECO:0000256" key="5">
    <source>
        <dbReference type="ARBA" id="ARBA00022741"/>
    </source>
</evidence>
<evidence type="ECO:0000256" key="4">
    <source>
        <dbReference type="ARBA" id="ARBA00022723"/>
    </source>
</evidence>
<evidence type="ECO:0000256" key="8">
    <source>
        <dbReference type="ARBA" id="ARBA00023134"/>
    </source>
</evidence>
<feature type="binding site" evidence="9">
    <location>
        <begin position="11"/>
        <end position="17"/>
    </location>
    <ligand>
        <name>GTP</name>
        <dbReference type="ChEBI" id="CHEBI:37565"/>
    </ligand>
</feature>
<evidence type="ECO:0000256" key="11">
    <source>
        <dbReference type="RuleBase" id="RU000520"/>
    </source>
</evidence>
<comment type="catalytic activity">
    <reaction evidence="9 11">
        <text>IMP + L-aspartate + GTP = N(6)-(1,2-dicarboxyethyl)-AMP + GDP + phosphate + 2 H(+)</text>
        <dbReference type="Rhea" id="RHEA:15753"/>
        <dbReference type="ChEBI" id="CHEBI:15378"/>
        <dbReference type="ChEBI" id="CHEBI:29991"/>
        <dbReference type="ChEBI" id="CHEBI:37565"/>
        <dbReference type="ChEBI" id="CHEBI:43474"/>
        <dbReference type="ChEBI" id="CHEBI:57567"/>
        <dbReference type="ChEBI" id="CHEBI:58053"/>
        <dbReference type="ChEBI" id="CHEBI:58189"/>
        <dbReference type="EC" id="6.3.4.4"/>
    </reaction>
</comment>
<comment type="pathway">
    <text evidence="9 11">Purine metabolism; AMP biosynthesis via de novo pathway; AMP from IMP: step 1/2.</text>
</comment>
<feature type="binding site" evidence="9">
    <location>
        <position position="301"/>
    </location>
    <ligand>
        <name>GTP</name>
        <dbReference type="ChEBI" id="CHEBI:37565"/>
    </ligand>
</feature>
<dbReference type="InterPro" id="IPR033128">
    <property type="entry name" value="Adenylosuccin_syn_Lys_AS"/>
</dbReference>
<evidence type="ECO:0000256" key="2">
    <source>
        <dbReference type="ARBA" id="ARBA00011738"/>
    </source>
</evidence>
<feature type="binding site" evidence="9">
    <location>
        <position position="142"/>
    </location>
    <ligand>
        <name>IMP</name>
        <dbReference type="ChEBI" id="CHEBI:58053"/>
        <note>ligand shared between dimeric partners</note>
    </ligand>
</feature>
<comment type="similarity">
    <text evidence="9 11">Belongs to the adenylosuccinate synthetase family.</text>
</comment>
<evidence type="ECO:0000256" key="10">
    <source>
        <dbReference type="PROSITE-ProRule" id="PRU10134"/>
    </source>
</evidence>
<dbReference type="Pfam" id="PF00709">
    <property type="entry name" value="Adenylsucc_synt"/>
    <property type="match status" value="1"/>
</dbReference>
<dbReference type="NCBIfam" id="NF002223">
    <property type="entry name" value="PRK01117.1"/>
    <property type="match status" value="1"/>
</dbReference>
<dbReference type="SUPFAM" id="SSF52540">
    <property type="entry name" value="P-loop containing nucleoside triphosphate hydrolases"/>
    <property type="match status" value="1"/>
</dbReference>
<dbReference type="SMART" id="SM00788">
    <property type="entry name" value="Adenylsucc_synt"/>
    <property type="match status" value="1"/>
</dbReference>
<comment type="subcellular location">
    <subcellularLocation>
        <location evidence="9">Cytoplasm</location>
    </subcellularLocation>
</comment>
<sequence length="420" mass="46153">MATVVLGTQFGDEGKGKLVDILCSEADVCARSAGGNNAGHTIVVNGITYDFHILPSGLVNPQCLNLIGSGVVIHVPSFFHELETIQKKGLDTTDRIFVSDRAHLVFDLHQKVDGLEENALGTKEIGTTKKGIGPTYSTKASRSGIRVYELFHWEAFEKKLRGLAVGYRKRYGDLLVYDVEEELECYKVYYETLRPYVVDAVLFVQKAFNANKRVLVEGANALMLDIDYGTYPYVTSSNTGIGGVITGLAISPFKIKAIIGVVKAYTTRVGGGPFPTEQLNKIGDHLQSIGKEFGVTTGRKRRCGWLDLVIVKYSTAVNHYTALNLTKLDILDGLSEIKVAIGYKVDGQELESFPADLTVLARAEPVYKTFPGWSTPTTKLTSWDQLPDEAKSYIMFIEDFIGVPVENIGVGPGREHMVTR</sequence>
<dbReference type="InterPro" id="IPR042111">
    <property type="entry name" value="Adenylosuccinate_synth_dom3"/>
</dbReference>
<name>A0ABR3GBB1_9PEZI</name>
<feature type="binding site" evidence="9">
    <location>
        <begin position="37"/>
        <end position="40"/>
    </location>
    <ligand>
        <name>IMP</name>
        <dbReference type="ChEBI" id="CHEBI:58053"/>
    </ligand>
</feature>
<comment type="function">
    <text evidence="1">Plays an important role in the de novo pathway and in the salvage pathway of purine nucleotide biosynthesis. Catalyzes the first committed step in the biosynthesis of AMP from IMP.</text>
</comment>
<comment type="caution">
    <text evidence="12">The sequence shown here is derived from an EMBL/GenBank/DDBJ whole genome shotgun (WGS) entry which is preliminary data.</text>
</comment>
<accession>A0ABR3GBB1</accession>
<feature type="binding site" evidence="9">
    <location>
        <position position="12"/>
    </location>
    <ligand>
        <name>Mg(2+)</name>
        <dbReference type="ChEBI" id="CHEBI:18420"/>
    </ligand>
</feature>
<organism evidence="12 13">
    <name type="scientific">Discina gigas</name>
    <dbReference type="NCBI Taxonomy" id="1032678"/>
    <lineage>
        <taxon>Eukaryota</taxon>
        <taxon>Fungi</taxon>
        <taxon>Dikarya</taxon>
        <taxon>Ascomycota</taxon>
        <taxon>Pezizomycotina</taxon>
        <taxon>Pezizomycetes</taxon>
        <taxon>Pezizales</taxon>
        <taxon>Discinaceae</taxon>
        <taxon>Discina</taxon>
    </lineage>
</organism>
<dbReference type="PANTHER" id="PTHR11846">
    <property type="entry name" value="ADENYLOSUCCINATE SYNTHETASE"/>
    <property type="match status" value="1"/>
</dbReference>
<dbReference type="CDD" id="cd03108">
    <property type="entry name" value="AdSS"/>
    <property type="match status" value="1"/>
</dbReference>
<comment type="subunit">
    <text evidence="2 9">Homodimer.</text>
</comment>
<dbReference type="InterPro" id="IPR042110">
    <property type="entry name" value="Adenylosuccinate_synth_dom2"/>
</dbReference>
<feature type="binding site" evidence="9">
    <location>
        <begin position="295"/>
        <end position="301"/>
    </location>
    <ligand>
        <name>substrate</name>
    </ligand>
</feature>
<feature type="binding site" evidence="9">
    <location>
        <begin position="39"/>
        <end position="41"/>
    </location>
    <ligand>
        <name>GTP</name>
        <dbReference type="ChEBI" id="CHEBI:37565"/>
    </ligand>
</feature>
<dbReference type="EC" id="6.3.4.4" evidence="9 11"/>
<feature type="active site" description="Proton acceptor" evidence="9">
    <location>
        <position position="12"/>
    </location>
</feature>
<keyword evidence="4 9" id="KW-0479">Metal-binding</keyword>
<keyword evidence="9" id="KW-0963">Cytoplasm</keyword>
<proteinExistence type="inferred from homology"/>
<keyword evidence="8 9" id="KW-0342">GTP-binding</keyword>
<comment type="function">
    <text evidence="9">Plays an important role in the de novo pathway and in the salvage pathway of purine nucleotide biosynthesis. Catalyzes the first commited step in the biosynthesis of AMP from IMP.</text>
</comment>
<evidence type="ECO:0000256" key="6">
    <source>
        <dbReference type="ARBA" id="ARBA00022755"/>
    </source>
</evidence>
<feature type="active site" evidence="10">
    <location>
        <position position="139"/>
    </location>
</feature>
<dbReference type="PROSITE" id="PS00513">
    <property type="entry name" value="ADENYLOSUCCIN_SYN_2"/>
    <property type="match status" value="1"/>
</dbReference>
<evidence type="ECO:0000256" key="3">
    <source>
        <dbReference type="ARBA" id="ARBA00022598"/>
    </source>
</evidence>
<dbReference type="EMBL" id="JBBBZM010000132">
    <property type="protein sequence ID" value="KAL0633229.1"/>
    <property type="molecule type" value="Genomic_DNA"/>
</dbReference>
<feature type="binding site" evidence="9">
    <location>
        <begin position="12"/>
        <end position="15"/>
    </location>
    <ligand>
        <name>IMP</name>
        <dbReference type="ChEBI" id="CHEBI:58053"/>
    </ligand>
</feature>
<dbReference type="InterPro" id="IPR018220">
    <property type="entry name" value="Adenylosuccin_syn_GTP-bd"/>
</dbReference>